<feature type="domain" description="CBS" evidence="3">
    <location>
        <begin position="241"/>
        <end position="300"/>
    </location>
</feature>
<dbReference type="PANTHER" id="PTHR33741">
    <property type="entry name" value="TRANSMEMBRANE PROTEIN DDB_G0269096-RELATED"/>
    <property type="match status" value="1"/>
</dbReference>
<evidence type="ECO:0000256" key="2">
    <source>
        <dbReference type="SAM" id="Phobius"/>
    </source>
</evidence>
<dbReference type="InterPro" id="IPR058581">
    <property type="entry name" value="TM_HPP"/>
</dbReference>
<keyword evidence="2" id="KW-0472">Membrane</keyword>
<dbReference type="InterPro" id="IPR046342">
    <property type="entry name" value="CBS_dom_sf"/>
</dbReference>
<feature type="transmembrane region" description="Helical" evidence="2">
    <location>
        <begin position="25"/>
        <end position="45"/>
    </location>
</feature>
<gene>
    <name evidence="4" type="ORF">F992_00926</name>
</gene>
<dbReference type="Pfam" id="PF00571">
    <property type="entry name" value="CBS"/>
    <property type="match status" value="2"/>
</dbReference>
<dbReference type="Gene3D" id="3.10.580.10">
    <property type="entry name" value="CBS-domain"/>
    <property type="match status" value="2"/>
</dbReference>
<reference evidence="4 5" key="2">
    <citation type="journal article" date="2016" name="Int. J. Syst. Evol. Microbiol.">
        <title>Taxonomy of haemolytic and/or proteolytic strains of the genus Acinetobacter with the proposal of Acinetobacter courvalinii sp. nov. (genomic species 14 sensu Bouvet &amp; Jeanjean), Acinetobacter dispersus sp. nov. (genomic species 17), Acinetobacter modestus sp. nov., Acinetobacter proteolyticus sp. nov. and Acinetobacter vivianii sp. nov.</title>
        <authorList>
            <person name="Nemec A."/>
            <person name="Radolfova-Krizova L."/>
            <person name="Maixnerova M."/>
            <person name="Vrestiakova E."/>
            <person name="Jezek P."/>
            <person name="Sedo O."/>
        </authorList>
    </citation>
    <scope>NUCLEOTIDE SEQUENCE [LARGE SCALE GENOMIC DNA]</scope>
    <source>
        <strain evidence="4 5">NIPH 236</strain>
    </source>
</reference>
<dbReference type="SMART" id="SM00116">
    <property type="entry name" value="CBS"/>
    <property type="match status" value="2"/>
</dbReference>
<sequence>MSLTQSDWLNFLKPNYKVLPLKERLLSGFGAFCGLAISSLISWYVLGGMNAWYIAPMGASSVLLFAVPNSPLAQPWNVVVGNILAGLIGVTCTQLLPDLTSAFSVAVGLAIFMMMTTDSLHPPSGAVAITAVLGGDAVHRLGFHFILYPVLLNSILLLLIAVFFNRLIGRHYPITAHVNERSKDPTPTQKVSIQPKDIKYALAHHTELLDISQYDLEKIILEAQEHANERLNHSFVCQDIMSRDVIKLHEDDDIHQALDKFKAVNLMSLPVVNSDHNLVGTLALYEVVEWFKGATDPRNSWQHYVHQIMSHRVVTVDPLQPIQDLIPYFVEKSFNYIPVVENQRLIGIISRADMIAALQQQLSRQKLQSE</sequence>
<keyword evidence="2" id="KW-1133">Transmembrane helix</keyword>
<feature type="domain" description="CBS" evidence="3">
    <location>
        <begin position="309"/>
        <end position="364"/>
    </location>
</feature>
<reference evidence="5" key="1">
    <citation type="submission" date="2013-02" db="EMBL/GenBank/DDBJ databases">
        <title>The Genome Sequence of Acinetobacter sp. NIPH 236.</title>
        <authorList>
            <consortium name="The Broad Institute Genome Sequencing Platform"/>
            <consortium name="The Broad Institute Genome Sequencing Center for Infectious Disease"/>
            <person name="Cerqueira G."/>
            <person name="Feldgarden M."/>
            <person name="Courvalin P."/>
            <person name="Perichon B."/>
            <person name="Grillot-Courvalin C."/>
            <person name="Clermont D."/>
            <person name="Rocha E."/>
            <person name="Yoon E.-J."/>
            <person name="Nemec A."/>
            <person name="Walker B."/>
            <person name="Young S.K."/>
            <person name="Zeng Q."/>
            <person name="Gargeya S."/>
            <person name="Fitzgerald M."/>
            <person name="Haas B."/>
            <person name="Abouelleil A."/>
            <person name="Alvarado L."/>
            <person name="Arachchi H.M."/>
            <person name="Berlin A.M."/>
            <person name="Chapman S.B."/>
            <person name="Dewar J."/>
            <person name="Goldberg J."/>
            <person name="Griggs A."/>
            <person name="Gujja S."/>
            <person name="Hansen M."/>
            <person name="Howarth C."/>
            <person name="Imamovic A."/>
            <person name="Larimer J."/>
            <person name="McCowan C."/>
            <person name="Murphy C."/>
            <person name="Neiman D."/>
            <person name="Pearson M."/>
            <person name="Priest M."/>
            <person name="Roberts A."/>
            <person name="Saif S."/>
            <person name="Shea T."/>
            <person name="Sisk P."/>
            <person name="Sykes S."/>
            <person name="Wortman J."/>
            <person name="Nusbaum C."/>
            <person name="Birren B."/>
        </authorList>
    </citation>
    <scope>NUCLEOTIDE SEQUENCE [LARGE SCALE GENOMIC DNA]</scope>
    <source>
        <strain evidence="5">NIPH 236</strain>
    </source>
</reference>
<dbReference type="GeneID" id="92834346"/>
<feature type="transmembrane region" description="Helical" evidence="2">
    <location>
        <begin position="141"/>
        <end position="164"/>
    </location>
</feature>
<keyword evidence="1" id="KW-0129">CBS domain</keyword>
<dbReference type="EMBL" id="APOJ01000016">
    <property type="protein sequence ID" value="ENU28089.1"/>
    <property type="molecule type" value="Genomic_DNA"/>
</dbReference>
<dbReference type="PROSITE" id="PS51371">
    <property type="entry name" value="CBS"/>
    <property type="match status" value="2"/>
</dbReference>
<dbReference type="Proteomes" id="UP000013190">
    <property type="component" value="Unassembled WGS sequence"/>
</dbReference>
<evidence type="ECO:0000256" key="1">
    <source>
        <dbReference type="PROSITE-ProRule" id="PRU00703"/>
    </source>
</evidence>
<evidence type="ECO:0000313" key="4">
    <source>
        <dbReference type="EMBL" id="ENU28089.1"/>
    </source>
</evidence>
<protein>
    <recommendedName>
        <fullName evidence="3">CBS domain-containing protein</fullName>
    </recommendedName>
</protein>
<organism evidence="4 5">
    <name type="scientific">Acinetobacter modestus</name>
    <dbReference type="NCBI Taxonomy" id="1776740"/>
    <lineage>
        <taxon>Bacteria</taxon>
        <taxon>Pseudomonadati</taxon>
        <taxon>Pseudomonadota</taxon>
        <taxon>Gammaproteobacteria</taxon>
        <taxon>Moraxellales</taxon>
        <taxon>Moraxellaceae</taxon>
        <taxon>Acinetobacter</taxon>
    </lineage>
</organism>
<evidence type="ECO:0000259" key="3">
    <source>
        <dbReference type="PROSITE" id="PS51371"/>
    </source>
</evidence>
<dbReference type="RefSeq" id="WP_004660280.1">
    <property type="nucleotide sequence ID" value="NZ_BMDV01000003.1"/>
</dbReference>
<name>A0ABP2U0S5_9GAMM</name>
<dbReference type="SUPFAM" id="SSF54631">
    <property type="entry name" value="CBS-domain pair"/>
    <property type="match status" value="1"/>
</dbReference>
<comment type="caution">
    <text evidence="4">The sequence shown here is derived from an EMBL/GenBank/DDBJ whole genome shotgun (WGS) entry which is preliminary data.</text>
</comment>
<proteinExistence type="predicted"/>
<dbReference type="InterPro" id="IPR000644">
    <property type="entry name" value="CBS_dom"/>
</dbReference>
<feature type="transmembrane region" description="Helical" evidence="2">
    <location>
        <begin position="76"/>
        <end position="96"/>
    </location>
</feature>
<evidence type="ECO:0000313" key="5">
    <source>
        <dbReference type="Proteomes" id="UP000013190"/>
    </source>
</evidence>
<accession>A0ABP2U0S5</accession>
<dbReference type="PANTHER" id="PTHR33741:SF5">
    <property type="entry name" value="TRANSMEMBRANE PROTEIN DDB_G0269096-RELATED"/>
    <property type="match status" value="1"/>
</dbReference>
<dbReference type="InterPro" id="IPR007065">
    <property type="entry name" value="HPP"/>
</dbReference>
<keyword evidence="5" id="KW-1185">Reference proteome</keyword>
<keyword evidence="2" id="KW-0812">Transmembrane</keyword>
<dbReference type="Pfam" id="PF04982">
    <property type="entry name" value="TM_HPP"/>
    <property type="match status" value="1"/>
</dbReference>
<feature type="transmembrane region" description="Helical" evidence="2">
    <location>
        <begin position="51"/>
        <end position="69"/>
    </location>
</feature>